<accession>A0A8R1YQ91</accession>
<organism evidence="2 3">
    <name type="scientific">Pristionchus pacificus</name>
    <name type="common">Parasitic nematode worm</name>
    <dbReference type="NCBI Taxonomy" id="54126"/>
    <lineage>
        <taxon>Eukaryota</taxon>
        <taxon>Metazoa</taxon>
        <taxon>Ecdysozoa</taxon>
        <taxon>Nematoda</taxon>
        <taxon>Chromadorea</taxon>
        <taxon>Rhabditida</taxon>
        <taxon>Rhabditina</taxon>
        <taxon>Diplogasteromorpha</taxon>
        <taxon>Diplogasteroidea</taxon>
        <taxon>Neodiplogasteridae</taxon>
        <taxon>Pristionchus</taxon>
    </lineage>
</organism>
<dbReference type="EnsemblMetazoa" id="PPA36579.1">
    <property type="protein sequence ID" value="PPA36579.1"/>
    <property type="gene ID" value="WBGene00274948"/>
</dbReference>
<keyword evidence="3" id="KW-1185">Reference proteome</keyword>
<gene>
    <name evidence="2" type="primary">WBGene00274948</name>
</gene>
<sequence length="331" mass="36942">RARVSSMSAVRSLPSRRATCVQSDPDVGVTSSDVIAFSKMIKKRPHIESHVEMRVARLDQPTGKTHYAKVASAAVNKLNSFVEAMCEASRLLHNLIAAANGRGTARLTRPELLQLQQARAAMSVARQATLRWRELWATVSIDYREYSRERIALPPSRRPFSHLLRLHAAPPEDAPKCYLKGSSFRPSFSLLFFPPFLPLDEPLWQQFMNTPKCEVPTLFASCFIRYLRAPDNVSGEKEEIQMQIGGRLVPNPRGGRPPTAIDPSPHPIPLRKLEEGKEKGRRKRGTVRLLFIDRMLGRSLVPNPRGGGPSSAIGSPSSRVDRFMFGSSSVR</sequence>
<dbReference type="Proteomes" id="UP000005239">
    <property type="component" value="Unassembled WGS sequence"/>
</dbReference>
<name>A0A2A6CVT6_PRIPA</name>
<feature type="region of interest" description="Disordered" evidence="1">
    <location>
        <begin position="247"/>
        <end position="284"/>
    </location>
</feature>
<dbReference type="AlphaFoldDB" id="A0A2A6CVT6"/>
<feature type="region of interest" description="Disordered" evidence="1">
    <location>
        <begin position="300"/>
        <end position="331"/>
    </location>
</feature>
<reference evidence="3" key="1">
    <citation type="journal article" date="2008" name="Nat. Genet.">
        <title>The Pristionchus pacificus genome provides a unique perspective on nematode lifestyle and parasitism.</title>
        <authorList>
            <person name="Dieterich C."/>
            <person name="Clifton S.W."/>
            <person name="Schuster L.N."/>
            <person name="Chinwalla A."/>
            <person name="Delehaunty K."/>
            <person name="Dinkelacker I."/>
            <person name="Fulton L."/>
            <person name="Fulton R."/>
            <person name="Godfrey J."/>
            <person name="Minx P."/>
            <person name="Mitreva M."/>
            <person name="Roeseler W."/>
            <person name="Tian H."/>
            <person name="Witte H."/>
            <person name="Yang S.P."/>
            <person name="Wilson R.K."/>
            <person name="Sommer R.J."/>
        </authorList>
    </citation>
    <scope>NUCLEOTIDE SEQUENCE [LARGE SCALE GENOMIC DNA]</scope>
    <source>
        <strain evidence="3">PS312</strain>
    </source>
</reference>
<protein>
    <submittedName>
        <fullName evidence="2">Uncharacterized protein</fullName>
    </submittedName>
</protein>
<accession>A0A2A6CVT6</accession>
<proteinExistence type="predicted"/>
<evidence type="ECO:0000256" key="1">
    <source>
        <dbReference type="SAM" id="MobiDB-lite"/>
    </source>
</evidence>
<reference evidence="2" key="2">
    <citation type="submission" date="2022-06" db="UniProtKB">
        <authorList>
            <consortium name="EnsemblMetazoa"/>
        </authorList>
    </citation>
    <scope>IDENTIFICATION</scope>
    <source>
        <strain evidence="2">PS312</strain>
    </source>
</reference>
<evidence type="ECO:0000313" key="3">
    <source>
        <dbReference type="Proteomes" id="UP000005239"/>
    </source>
</evidence>
<evidence type="ECO:0000313" key="2">
    <source>
        <dbReference type="EnsemblMetazoa" id="PPA36579.1"/>
    </source>
</evidence>